<dbReference type="AlphaFoldDB" id="A0AB39HZQ9"/>
<reference evidence="2" key="1">
    <citation type="submission" date="2024-07" db="EMBL/GenBank/DDBJ databases">
        <title>Identification and characteristics of a novel species of coltsfoot's symbiotic bacteria.</title>
        <authorList>
            <person name="Juszczyk A."/>
            <person name="Jasielczuk I."/>
            <person name="Gurgul A."/>
            <person name="Rogala M."/>
            <person name="Kowalczyk A."/>
            <person name="Szmatola T."/>
            <person name="Kosecka-Strojek M."/>
            <person name="Arent Z."/>
            <person name="Latowski D."/>
        </authorList>
    </citation>
    <scope>NUCLEOTIDE SEQUENCE</scope>
    <source>
        <strain evidence="2">Hg7Tf</strain>
    </source>
</reference>
<evidence type="ECO:0008006" key="3">
    <source>
        <dbReference type="Google" id="ProtNLM"/>
    </source>
</evidence>
<evidence type="ECO:0000256" key="1">
    <source>
        <dbReference type="SAM" id="SignalP"/>
    </source>
</evidence>
<name>A0AB39HZQ9_9PSED</name>
<organism evidence="2">
    <name type="scientific">Pseudomonas sp. Hg7Tf</name>
    <dbReference type="NCBI Taxonomy" id="3236988"/>
    <lineage>
        <taxon>Bacteria</taxon>
        <taxon>Pseudomonadati</taxon>
        <taxon>Pseudomonadota</taxon>
        <taxon>Gammaproteobacteria</taxon>
        <taxon>Pseudomonadales</taxon>
        <taxon>Pseudomonadaceae</taxon>
        <taxon>Pseudomonas</taxon>
    </lineage>
</organism>
<dbReference type="RefSeq" id="WP_256205358.1">
    <property type="nucleotide sequence ID" value="NZ_CP162607.1"/>
</dbReference>
<dbReference type="EMBL" id="CP162607">
    <property type="protein sequence ID" value="XDK38056.1"/>
    <property type="molecule type" value="Genomic_DNA"/>
</dbReference>
<proteinExistence type="predicted"/>
<accession>A0AB39HZQ9</accession>
<sequence length="110" mass="11907">MRLDPKECLVMRLQSLLALAAASALLLPLGAHADKLPPDYQSTCVAQAQKHNPKLTMAMADEHCDCAGKVLKQKLSDKEIKDLDTLQDGIDAAVMERAQKEIAAACPPKK</sequence>
<feature type="signal peptide" evidence="1">
    <location>
        <begin position="1"/>
        <end position="33"/>
    </location>
</feature>
<feature type="chain" id="PRO_5044312233" description="Secreted protein" evidence="1">
    <location>
        <begin position="34"/>
        <end position="110"/>
    </location>
</feature>
<evidence type="ECO:0000313" key="2">
    <source>
        <dbReference type="EMBL" id="XDK38056.1"/>
    </source>
</evidence>
<gene>
    <name evidence="2" type="ORF">AB4Y39_05100</name>
</gene>
<keyword evidence="1" id="KW-0732">Signal</keyword>
<protein>
    <recommendedName>
        <fullName evidence="3">Secreted protein</fullName>
    </recommendedName>
</protein>